<evidence type="ECO:0008006" key="5">
    <source>
        <dbReference type="Google" id="ProtNLM"/>
    </source>
</evidence>
<organism evidence="3 4">
    <name type="scientific">Pseudorhizobium flavum</name>
    <dbReference type="NCBI Taxonomy" id="1335061"/>
    <lineage>
        <taxon>Bacteria</taxon>
        <taxon>Pseudomonadati</taxon>
        <taxon>Pseudomonadota</taxon>
        <taxon>Alphaproteobacteria</taxon>
        <taxon>Hyphomicrobiales</taxon>
        <taxon>Rhizobiaceae</taxon>
        <taxon>Rhizobium/Agrobacterium group</taxon>
        <taxon>Pseudorhizobium</taxon>
    </lineage>
</organism>
<comment type="caution">
    <text evidence="3">The sequence shown here is derived from an EMBL/GenBank/DDBJ whole genome shotgun (WGS) entry which is preliminary data.</text>
</comment>
<accession>A0A7W9YYY2</accession>
<proteinExistence type="predicted"/>
<feature type="domain" description="Antitoxin Xre-like helix-turn-helix" evidence="2">
    <location>
        <begin position="11"/>
        <end position="73"/>
    </location>
</feature>
<feature type="domain" description="Antitoxin Xre/MbcA/ParS-like toxin-binding" evidence="1">
    <location>
        <begin position="77"/>
        <end position="125"/>
    </location>
</feature>
<evidence type="ECO:0000313" key="4">
    <source>
        <dbReference type="Proteomes" id="UP000535501"/>
    </source>
</evidence>
<dbReference type="Pfam" id="PF20432">
    <property type="entry name" value="Xre-like-HTH"/>
    <property type="match status" value="1"/>
</dbReference>
<gene>
    <name evidence="3" type="ORF">HNQ75_002967</name>
</gene>
<reference evidence="3 4" key="1">
    <citation type="submission" date="2020-08" db="EMBL/GenBank/DDBJ databases">
        <title>Genomic Encyclopedia of Type Strains, Phase IV (KMG-IV): sequencing the most valuable type-strain genomes for metagenomic binning, comparative biology and taxonomic classification.</title>
        <authorList>
            <person name="Goeker M."/>
        </authorList>
    </citation>
    <scope>NUCLEOTIDE SEQUENCE [LARGE SCALE GENOMIC DNA]</scope>
    <source>
        <strain evidence="3 4">DSM 102134</strain>
    </source>
</reference>
<sequence length="128" mass="13783">MGLLEKQISRVEISEAQVVTTATVVAAERLGLNARSLASVLGVSEASVSRMKRLDHLLEKGTKPFELALLLIRLFRSLDAITGGDEGVARKWLRNTNTALGGIPADRISTITGLTDVLAYLDARRALV</sequence>
<dbReference type="RefSeq" id="WP_077547659.1">
    <property type="nucleotide sequence ID" value="NZ_JACHEJ010000007.1"/>
</dbReference>
<dbReference type="Proteomes" id="UP000535501">
    <property type="component" value="Unassembled WGS sequence"/>
</dbReference>
<dbReference type="EMBL" id="JACHEJ010000007">
    <property type="protein sequence ID" value="MBB6180984.1"/>
    <property type="molecule type" value="Genomic_DNA"/>
</dbReference>
<dbReference type="GO" id="GO:0003677">
    <property type="term" value="F:DNA binding"/>
    <property type="evidence" value="ECO:0007669"/>
    <property type="project" value="InterPro"/>
</dbReference>
<dbReference type="InterPro" id="IPR024467">
    <property type="entry name" value="Xre/MbcA/ParS-like_toxin-bd"/>
</dbReference>
<evidence type="ECO:0000259" key="1">
    <source>
        <dbReference type="Pfam" id="PF09722"/>
    </source>
</evidence>
<evidence type="ECO:0000259" key="2">
    <source>
        <dbReference type="Pfam" id="PF20432"/>
    </source>
</evidence>
<dbReference type="InterPro" id="IPR046847">
    <property type="entry name" value="Xre-like_HTH"/>
</dbReference>
<keyword evidence="4" id="KW-1185">Reference proteome</keyword>
<dbReference type="Pfam" id="PF09722">
    <property type="entry name" value="Xre_MbcA_ParS_C"/>
    <property type="match status" value="1"/>
</dbReference>
<protein>
    <recommendedName>
        <fullName evidence="5">DUF2384 domain-containing protein</fullName>
    </recommendedName>
</protein>
<name>A0A7W9YYY2_9HYPH</name>
<dbReference type="AlphaFoldDB" id="A0A7W9YYY2"/>
<evidence type="ECO:0000313" key="3">
    <source>
        <dbReference type="EMBL" id="MBB6180984.1"/>
    </source>
</evidence>